<dbReference type="EMBL" id="SLWS01000003">
    <property type="protein sequence ID" value="TCO60758.1"/>
    <property type="molecule type" value="Genomic_DNA"/>
</dbReference>
<dbReference type="Pfam" id="PF00656">
    <property type="entry name" value="Peptidase_C14"/>
    <property type="match status" value="1"/>
</dbReference>
<evidence type="ECO:0000259" key="1">
    <source>
        <dbReference type="Pfam" id="PF00656"/>
    </source>
</evidence>
<dbReference type="NCBIfam" id="NF047832">
    <property type="entry name" value="caspase_w_EACC1"/>
    <property type="match status" value="1"/>
</dbReference>
<dbReference type="Proteomes" id="UP000295680">
    <property type="component" value="Unassembled WGS sequence"/>
</dbReference>
<dbReference type="InterPro" id="IPR011600">
    <property type="entry name" value="Pept_C14_caspase"/>
</dbReference>
<organism evidence="2 3">
    <name type="scientific">Actinocrispum wychmicini</name>
    <dbReference type="NCBI Taxonomy" id="1213861"/>
    <lineage>
        <taxon>Bacteria</taxon>
        <taxon>Bacillati</taxon>
        <taxon>Actinomycetota</taxon>
        <taxon>Actinomycetes</taxon>
        <taxon>Pseudonocardiales</taxon>
        <taxon>Pseudonocardiaceae</taxon>
        <taxon>Actinocrispum</taxon>
    </lineage>
</organism>
<dbReference type="Gene3D" id="3.40.50.1460">
    <property type="match status" value="1"/>
</dbReference>
<sequence length="203" mass="22499">MTGIDFARSRAILVGTGTYTHGLPAMPQAVNSLHAMRDLLVGPRCGWPEDRVKPFENEVEGGGVQRQTAALIHDVKDVLLFYYVGHGQLLDGEDLGMALVDTEHDPRMRSSTSWRFNDLREELTYRCSARVKVVLLDCCFSGLATRYTQGVGLADEIQVATRIEGAYTLTASRASQEARHEQDEHGLTYLAQCLGSYTQGQTY</sequence>
<proteinExistence type="predicted"/>
<accession>A0A4R2JTY4</accession>
<reference evidence="2 3" key="1">
    <citation type="submission" date="2019-03" db="EMBL/GenBank/DDBJ databases">
        <title>Genomic Encyclopedia of Type Strains, Phase IV (KMG-IV): sequencing the most valuable type-strain genomes for metagenomic binning, comparative biology and taxonomic classification.</title>
        <authorList>
            <person name="Goeker M."/>
        </authorList>
    </citation>
    <scope>NUCLEOTIDE SEQUENCE [LARGE SCALE GENOMIC DNA]</scope>
    <source>
        <strain evidence="2 3">DSM 45934</strain>
    </source>
</reference>
<evidence type="ECO:0000313" key="3">
    <source>
        <dbReference type="Proteomes" id="UP000295680"/>
    </source>
</evidence>
<dbReference type="GO" id="GO:0006508">
    <property type="term" value="P:proteolysis"/>
    <property type="evidence" value="ECO:0007669"/>
    <property type="project" value="InterPro"/>
</dbReference>
<gene>
    <name evidence="2" type="ORF">EV192_103333</name>
</gene>
<feature type="domain" description="Peptidase C14 caspase" evidence="1">
    <location>
        <begin position="9"/>
        <end position="152"/>
    </location>
</feature>
<name>A0A4R2JTY4_9PSEU</name>
<protein>
    <submittedName>
        <fullName evidence="2">Caspase domain-containing protein</fullName>
    </submittedName>
</protein>
<keyword evidence="3" id="KW-1185">Reference proteome</keyword>
<evidence type="ECO:0000313" key="2">
    <source>
        <dbReference type="EMBL" id="TCO60758.1"/>
    </source>
</evidence>
<comment type="caution">
    <text evidence="2">The sequence shown here is derived from an EMBL/GenBank/DDBJ whole genome shotgun (WGS) entry which is preliminary data.</text>
</comment>
<dbReference type="AlphaFoldDB" id="A0A4R2JTY4"/>
<dbReference type="RefSeq" id="WP_243726867.1">
    <property type="nucleotide sequence ID" value="NZ_SLWS01000003.1"/>
</dbReference>
<dbReference type="GO" id="GO:0004197">
    <property type="term" value="F:cysteine-type endopeptidase activity"/>
    <property type="evidence" value="ECO:0007669"/>
    <property type="project" value="InterPro"/>
</dbReference>